<organism evidence="2 3">
    <name type="scientific">Vibrio vulnificus</name>
    <dbReference type="NCBI Taxonomy" id="672"/>
    <lineage>
        <taxon>Bacteria</taxon>
        <taxon>Pseudomonadati</taxon>
        <taxon>Pseudomonadota</taxon>
        <taxon>Gammaproteobacteria</taxon>
        <taxon>Vibrionales</taxon>
        <taxon>Vibrionaceae</taxon>
        <taxon>Vibrio</taxon>
    </lineage>
</organism>
<evidence type="ECO:0000313" key="2">
    <source>
        <dbReference type="EMBL" id="AXX59971.1"/>
    </source>
</evidence>
<feature type="region of interest" description="Disordered" evidence="1">
    <location>
        <begin position="1"/>
        <end position="45"/>
    </location>
</feature>
<name>A0AAN1PNA2_VIBVL</name>
<gene>
    <name evidence="2" type="ORF">FORC53_1632</name>
</gene>
<proteinExistence type="predicted"/>
<sequence length="45" mass="4918">MSDEAGNPAPQASHISRLILKRRASSSPRQSQAMTSSMPRKVTIH</sequence>
<reference evidence="2 3" key="1">
    <citation type="submission" date="2017-01" db="EMBL/GenBank/DDBJ databases">
        <title>Complete Genome Sequence of Vibrio vulnificus FORC_053.</title>
        <authorList>
            <consortium name="Food-borne Pathogen Omics Research Center"/>
            <person name="Chung H.Y."/>
            <person name="Na E.J."/>
            <person name="Song J.S."/>
            <person name="Kim H."/>
            <person name="Lee J.-H."/>
            <person name="Ryu S."/>
            <person name="Choi S.H."/>
        </authorList>
    </citation>
    <scope>NUCLEOTIDE SEQUENCE [LARGE SCALE GENOMIC DNA]</scope>
    <source>
        <strain evidence="2 3">FORC_053</strain>
    </source>
</reference>
<evidence type="ECO:0000256" key="1">
    <source>
        <dbReference type="SAM" id="MobiDB-lite"/>
    </source>
</evidence>
<evidence type="ECO:0000313" key="3">
    <source>
        <dbReference type="Proteomes" id="UP000263418"/>
    </source>
</evidence>
<protein>
    <submittedName>
        <fullName evidence="2">T1SS secreted agglutinin RTX</fullName>
    </submittedName>
</protein>
<dbReference type="EMBL" id="CP019290">
    <property type="protein sequence ID" value="AXX59971.1"/>
    <property type="molecule type" value="Genomic_DNA"/>
</dbReference>
<accession>A0AAN1PNA2</accession>
<dbReference type="Proteomes" id="UP000263418">
    <property type="component" value="Chromosome 1"/>
</dbReference>
<dbReference type="AlphaFoldDB" id="A0AAN1PNA2"/>